<evidence type="ECO:0000256" key="6">
    <source>
        <dbReference type="ARBA" id="ARBA00023136"/>
    </source>
</evidence>
<comment type="subcellular location">
    <subcellularLocation>
        <location evidence="1 7">Cell membrane</location>
        <topology evidence="1 7">Multi-pass membrane protein</topology>
    </subcellularLocation>
</comment>
<evidence type="ECO:0000256" key="7">
    <source>
        <dbReference type="RuleBase" id="RU367016"/>
    </source>
</evidence>
<gene>
    <name evidence="9" type="ORF">HMPREF3208_00308</name>
</gene>
<dbReference type="Pfam" id="PF09335">
    <property type="entry name" value="VTT_dom"/>
    <property type="match status" value="1"/>
</dbReference>
<sequence>MLACDFCLHSGTRPAKLRQDIMEFIHFIVNLLKDPRSAIASWIAMGTAPALGLIFLIIFIETGVVFFPFLPGDSLLFAAGFFAAPDAQTGHSALPLPLLLAIVWLAPIIGDQCNYFIGHFFGRRIVESGKVKVLTKERVAKTEAMIEKWGPLAVFLGRFFPFIRTFMPFISGVSGMRWIRFTPFSILGGVIWSSLFTLLGYFFGNIPFVQKNFELVIVAILLISLVPTFIGLYKAHQAKKTNCNLPNDTNNNAHTETTQE</sequence>
<dbReference type="OrthoDB" id="9813426at2"/>
<feature type="transmembrane region" description="Helical" evidence="7">
    <location>
        <begin position="96"/>
        <end position="117"/>
    </location>
</feature>
<keyword evidence="6 7" id="KW-0472">Membrane</keyword>
<reference evidence="9 10" key="1">
    <citation type="submission" date="2016-01" db="EMBL/GenBank/DDBJ databases">
        <authorList>
            <person name="Oliw E.H."/>
        </authorList>
    </citation>
    <scope>NUCLEOTIDE SEQUENCE [LARGE SCALE GENOMIC DNA]</scope>
    <source>
        <strain evidence="9 10">PSS_7772B</strain>
    </source>
</reference>
<dbReference type="eggNOG" id="COG0586">
    <property type="taxonomic scope" value="Bacteria"/>
</dbReference>
<evidence type="ECO:0000259" key="8">
    <source>
        <dbReference type="Pfam" id="PF09335"/>
    </source>
</evidence>
<proteinExistence type="inferred from homology"/>
<dbReference type="AlphaFoldDB" id="A0A133P1F5"/>
<feature type="transmembrane region" description="Helical" evidence="7">
    <location>
        <begin position="66"/>
        <end position="84"/>
    </location>
</feature>
<evidence type="ECO:0000256" key="2">
    <source>
        <dbReference type="ARBA" id="ARBA00010792"/>
    </source>
</evidence>
<evidence type="ECO:0000313" key="9">
    <source>
        <dbReference type="EMBL" id="KXA22398.1"/>
    </source>
</evidence>
<evidence type="ECO:0000256" key="4">
    <source>
        <dbReference type="ARBA" id="ARBA00022692"/>
    </source>
</evidence>
<feature type="transmembrane region" description="Helical" evidence="7">
    <location>
        <begin position="215"/>
        <end position="233"/>
    </location>
</feature>
<evidence type="ECO:0000256" key="3">
    <source>
        <dbReference type="ARBA" id="ARBA00022475"/>
    </source>
</evidence>
<dbReference type="PANTHER" id="PTHR30353">
    <property type="entry name" value="INNER MEMBRANE PROTEIN DEDA-RELATED"/>
    <property type="match status" value="1"/>
</dbReference>
<keyword evidence="3 7" id="KW-1003">Cell membrane</keyword>
<name>A0A133P1F5_GARVA</name>
<evidence type="ECO:0000256" key="5">
    <source>
        <dbReference type="ARBA" id="ARBA00022989"/>
    </source>
</evidence>
<comment type="similarity">
    <text evidence="2 7">Belongs to the DedA family.</text>
</comment>
<dbReference type="PANTHER" id="PTHR30353:SF0">
    <property type="entry name" value="TRANSMEMBRANE PROTEIN"/>
    <property type="match status" value="1"/>
</dbReference>
<protein>
    <submittedName>
        <fullName evidence="9">SNARE-like domain protein</fullName>
    </submittedName>
</protein>
<comment type="caution">
    <text evidence="9">The sequence shown here is derived from an EMBL/GenBank/DDBJ whole genome shotgun (WGS) entry which is preliminary data.</text>
</comment>
<dbReference type="InterPro" id="IPR032816">
    <property type="entry name" value="VTT_dom"/>
</dbReference>
<keyword evidence="5 7" id="KW-1133">Transmembrane helix</keyword>
<dbReference type="Proteomes" id="UP000070687">
    <property type="component" value="Unassembled WGS sequence"/>
</dbReference>
<evidence type="ECO:0000256" key="1">
    <source>
        <dbReference type="ARBA" id="ARBA00004651"/>
    </source>
</evidence>
<dbReference type="GO" id="GO:0005886">
    <property type="term" value="C:plasma membrane"/>
    <property type="evidence" value="ECO:0007669"/>
    <property type="project" value="UniProtKB-SubCell"/>
</dbReference>
<dbReference type="PATRIC" id="fig|2702.100.peg.290"/>
<feature type="transmembrane region" description="Helical" evidence="7">
    <location>
        <begin position="39"/>
        <end position="60"/>
    </location>
</feature>
<feature type="transmembrane region" description="Helical" evidence="7">
    <location>
        <begin position="181"/>
        <end position="203"/>
    </location>
</feature>
<organism evidence="9 10">
    <name type="scientific">Gardnerella vaginalis</name>
    <dbReference type="NCBI Taxonomy" id="2702"/>
    <lineage>
        <taxon>Bacteria</taxon>
        <taxon>Bacillati</taxon>
        <taxon>Actinomycetota</taxon>
        <taxon>Actinomycetes</taxon>
        <taxon>Bifidobacteriales</taxon>
        <taxon>Bifidobacteriaceae</taxon>
        <taxon>Gardnerella</taxon>
    </lineage>
</organism>
<dbReference type="InterPro" id="IPR032818">
    <property type="entry name" value="DedA-like"/>
</dbReference>
<feature type="domain" description="VTT" evidence="8">
    <location>
        <begin position="70"/>
        <end position="201"/>
    </location>
</feature>
<keyword evidence="4 7" id="KW-0812">Transmembrane</keyword>
<dbReference type="EMBL" id="LRQB01000011">
    <property type="protein sequence ID" value="KXA22398.1"/>
    <property type="molecule type" value="Genomic_DNA"/>
</dbReference>
<accession>A0A133P1F5</accession>
<evidence type="ECO:0000313" key="10">
    <source>
        <dbReference type="Proteomes" id="UP000070687"/>
    </source>
</evidence>